<comment type="cofactor">
    <cofactor evidence="1">
        <name>Zn(2+)</name>
        <dbReference type="ChEBI" id="CHEBI:29105"/>
    </cofactor>
</comment>
<reference evidence="12" key="1">
    <citation type="submission" date="2021-01" db="EMBL/GenBank/DDBJ databases">
        <authorList>
            <person name="Corre E."/>
            <person name="Pelletier E."/>
            <person name="Niang G."/>
            <person name="Scheremetjew M."/>
            <person name="Finn R."/>
            <person name="Kale V."/>
            <person name="Holt S."/>
            <person name="Cochrane G."/>
            <person name="Meng A."/>
            <person name="Brown T."/>
            <person name="Cohen L."/>
        </authorList>
    </citation>
    <scope>NUCLEOTIDE SEQUENCE</scope>
    <source>
        <strain evidence="12">WS</strain>
    </source>
</reference>
<dbReference type="InterPro" id="IPR050361">
    <property type="entry name" value="MPP/UQCRC_Complex"/>
</dbReference>
<name>A0A7S1KL16_9EUKA</name>
<evidence type="ECO:0000256" key="1">
    <source>
        <dbReference type="ARBA" id="ARBA00001947"/>
    </source>
</evidence>
<dbReference type="PROSITE" id="PS00143">
    <property type="entry name" value="INSULINASE"/>
    <property type="match status" value="1"/>
</dbReference>
<gene>
    <name evidence="12" type="ORF">PCOS0759_LOCUS443</name>
</gene>
<feature type="domain" description="Peptidase M16 N-terminal" evidence="10">
    <location>
        <begin position="47"/>
        <end position="194"/>
    </location>
</feature>
<comment type="subcellular location">
    <subcellularLocation>
        <location evidence="2">Mitochondrion</location>
    </subcellularLocation>
</comment>
<evidence type="ECO:0000259" key="10">
    <source>
        <dbReference type="Pfam" id="PF00675"/>
    </source>
</evidence>
<keyword evidence="5" id="KW-0378">Hydrolase</keyword>
<dbReference type="GO" id="GO:0005739">
    <property type="term" value="C:mitochondrion"/>
    <property type="evidence" value="ECO:0007669"/>
    <property type="project" value="UniProtKB-SubCell"/>
</dbReference>
<dbReference type="FunFam" id="3.30.830.10:FF:000008">
    <property type="entry name" value="Mitochondrial-processing peptidase subunit beta"/>
    <property type="match status" value="1"/>
</dbReference>
<dbReference type="PANTHER" id="PTHR11851">
    <property type="entry name" value="METALLOPROTEASE"/>
    <property type="match status" value="1"/>
</dbReference>
<dbReference type="Pfam" id="PF05193">
    <property type="entry name" value="Peptidase_M16_C"/>
    <property type="match status" value="1"/>
</dbReference>
<evidence type="ECO:0000256" key="2">
    <source>
        <dbReference type="ARBA" id="ARBA00004173"/>
    </source>
</evidence>
<dbReference type="GO" id="GO:0004222">
    <property type="term" value="F:metalloendopeptidase activity"/>
    <property type="evidence" value="ECO:0007669"/>
    <property type="project" value="InterPro"/>
</dbReference>
<keyword evidence="7" id="KW-0482">Metalloprotease</keyword>
<dbReference type="InterPro" id="IPR007863">
    <property type="entry name" value="Peptidase_M16_C"/>
</dbReference>
<evidence type="ECO:0000256" key="5">
    <source>
        <dbReference type="ARBA" id="ARBA00022801"/>
    </source>
</evidence>
<dbReference type="PANTHER" id="PTHR11851:SF149">
    <property type="entry name" value="GH01077P"/>
    <property type="match status" value="1"/>
</dbReference>
<evidence type="ECO:0000256" key="3">
    <source>
        <dbReference type="ARBA" id="ARBA00022670"/>
    </source>
</evidence>
<dbReference type="InterPro" id="IPR011249">
    <property type="entry name" value="Metalloenz_LuxS/M16"/>
</dbReference>
<evidence type="ECO:0000256" key="4">
    <source>
        <dbReference type="ARBA" id="ARBA00022723"/>
    </source>
</evidence>
<dbReference type="GO" id="GO:0046872">
    <property type="term" value="F:metal ion binding"/>
    <property type="evidence" value="ECO:0007669"/>
    <property type="project" value="UniProtKB-KW"/>
</dbReference>
<evidence type="ECO:0000313" key="12">
    <source>
        <dbReference type="EMBL" id="CAD9077212.1"/>
    </source>
</evidence>
<evidence type="ECO:0000256" key="6">
    <source>
        <dbReference type="ARBA" id="ARBA00022833"/>
    </source>
</evidence>
<evidence type="ECO:0000259" key="11">
    <source>
        <dbReference type="Pfam" id="PF05193"/>
    </source>
</evidence>
<dbReference type="InterPro" id="IPR011765">
    <property type="entry name" value="Pept_M16_N"/>
</dbReference>
<dbReference type="Gene3D" id="3.30.830.10">
    <property type="entry name" value="Metalloenzyme, LuxS/M16 peptidase-like"/>
    <property type="match status" value="2"/>
</dbReference>
<keyword evidence="8" id="KW-0496">Mitochondrion</keyword>
<dbReference type="GO" id="GO:0006508">
    <property type="term" value="P:proteolysis"/>
    <property type="evidence" value="ECO:0007669"/>
    <property type="project" value="UniProtKB-KW"/>
</dbReference>
<dbReference type="InterPro" id="IPR001431">
    <property type="entry name" value="Pept_M16_Zn_BS"/>
</dbReference>
<organism evidence="12">
    <name type="scientific">Percolomonas cosmopolitus</name>
    <dbReference type="NCBI Taxonomy" id="63605"/>
    <lineage>
        <taxon>Eukaryota</taxon>
        <taxon>Discoba</taxon>
        <taxon>Heterolobosea</taxon>
        <taxon>Tetramitia</taxon>
        <taxon>Eutetramitia</taxon>
        <taxon>Percolomonadidae</taxon>
        <taxon>Percolomonas</taxon>
    </lineage>
</organism>
<evidence type="ECO:0000256" key="9">
    <source>
        <dbReference type="RuleBase" id="RU004447"/>
    </source>
</evidence>
<proteinExistence type="inferred from homology"/>
<evidence type="ECO:0000256" key="8">
    <source>
        <dbReference type="ARBA" id="ARBA00023128"/>
    </source>
</evidence>
<dbReference type="EMBL" id="HBGD01000578">
    <property type="protein sequence ID" value="CAD9077212.1"/>
    <property type="molecule type" value="Transcribed_RNA"/>
</dbReference>
<evidence type="ECO:0008006" key="13">
    <source>
        <dbReference type="Google" id="ProtNLM"/>
    </source>
</evidence>
<accession>A0A7S1KL16</accession>
<keyword evidence="6" id="KW-0862">Zinc</keyword>
<keyword evidence="4" id="KW-0479">Metal-binding</keyword>
<keyword evidence="3" id="KW-0645">Protease</keyword>
<feature type="domain" description="Peptidase M16 C-terminal" evidence="11">
    <location>
        <begin position="199"/>
        <end position="383"/>
    </location>
</feature>
<evidence type="ECO:0000256" key="7">
    <source>
        <dbReference type="ARBA" id="ARBA00023049"/>
    </source>
</evidence>
<sequence>MFSFTRRLFSTKPNNVGRQIISSTPTLSPTALQVAPTQVTTLDNGVRVVSEERRGETASVGVFIKAGSRNESKANNGVAHFLEHMYFKGTSRRSGKDLEVEYENAGAFLNGHTAREYTAFTSHCLSSDLERSVDSLSDILLHSKFDPVLIERERSTILHEYEQVNQSIEEVLFDKLHERAFPKSSLGYTILGPEENIKNLTRIDMMDFRDRYYTGNRMVVAGVGNIDHEELVEIAQKKFESVPRGDSTFTDSAPAEFLGGDYIHSNDDIPLFHCCVGFEGPSIRDNDILVLNLIQLLCGHYDRSMGAGRYVSSPLCRRIAELGLARSVTPFNHAYTDRGLFGLHLVGDGGEDTQWLLLEAVGGIVKLGHSLTQPQLARVKNLLKAQLLTQTEGNLDNVVEEVGRQVLFYDRRVSPAEFVDRIDQITVEDVQRVIDQYVFDKEPVVAAIGNTFNYPDYSWVRSFTSTWKY</sequence>
<dbReference type="SUPFAM" id="SSF63411">
    <property type="entry name" value="LuxS/MPP-like metallohydrolase"/>
    <property type="match status" value="2"/>
</dbReference>
<comment type="similarity">
    <text evidence="9">Belongs to the peptidase M16 family.</text>
</comment>
<protein>
    <recommendedName>
        <fullName evidence="13">Mitochondrial-processing peptidase subunit beta</fullName>
    </recommendedName>
</protein>
<dbReference type="Pfam" id="PF00675">
    <property type="entry name" value="Peptidase_M16"/>
    <property type="match status" value="1"/>
</dbReference>
<dbReference type="AlphaFoldDB" id="A0A7S1KL16"/>